<dbReference type="PANTHER" id="PTHR47466">
    <property type="match status" value="1"/>
</dbReference>
<dbReference type="GO" id="GO:0006508">
    <property type="term" value="P:proteolysis"/>
    <property type="evidence" value="ECO:0007669"/>
    <property type="project" value="UniProtKB-KW"/>
</dbReference>
<reference evidence="12" key="1">
    <citation type="submission" date="2016-10" db="EMBL/GenBank/DDBJ databases">
        <authorList>
            <person name="Varghese N."/>
            <person name="Submissions S."/>
        </authorList>
    </citation>
    <scope>NUCLEOTIDE SEQUENCE [LARGE SCALE GENOMIC DNA]</scope>
    <source>
        <strain evidence="12">DSM 43163</strain>
    </source>
</reference>
<evidence type="ECO:0000256" key="3">
    <source>
        <dbReference type="ARBA" id="ARBA00022723"/>
    </source>
</evidence>
<organism evidence="11 12">
    <name type="scientific">Thermomonospora echinospora</name>
    <dbReference type="NCBI Taxonomy" id="1992"/>
    <lineage>
        <taxon>Bacteria</taxon>
        <taxon>Bacillati</taxon>
        <taxon>Actinomycetota</taxon>
        <taxon>Actinomycetes</taxon>
        <taxon>Streptosporangiales</taxon>
        <taxon>Thermomonosporaceae</taxon>
        <taxon>Thermomonospora</taxon>
    </lineage>
</organism>
<protein>
    <submittedName>
        <fullName evidence="11">Pregnancy-associated plasma protein-A</fullName>
    </submittedName>
</protein>
<feature type="region of interest" description="Disordered" evidence="9">
    <location>
        <begin position="1"/>
        <end position="20"/>
    </location>
</feature>
<evidence type="ECO:0000256" key="6">
    <source>
        <dbReference type="ARBA" id="ARBA00022833"/>
    </source>
</evidence>
<sequence>MGTSGTRVVPPPEERPVAASLPAVPVRAAADRHCAPWAHAPRWSAARRTTAFTPGTGLFREDPYGLVPWPFGRDRATPDGEQVTEMLTALRQGLIRRYGTADEAAIERAARLTGRINVPVSFHVLTDGRRGRMSREAVRRQIAVLNAAYSGRGRGSADTGVRFRLVSYDVTVNAAWFRRPHRYERPMKSALRRGGAETLNLYSAGVGARIIGLSTYPHNYRARPIEDGVVVDYRSFPGGVYRNYSRGYTAVHEVGHWLGLFHTFENGCNSPGDGVDDTPYQAVPTDGCPESKDTCPEEPGADPVHNFMDYTWDTCMHQFTPGQGRRIRASWLVFRTSAADAR</sequence>
<evidence type="ECO:0000313" key="12">
    <source>
        <dbReference type="Proteomes" id="UP000236723"/>
    </source>
</evidence>
<dbReference type="Gene3D" id="3.40.390.10">
    <property type="entry name" value="Collagenase (Catalytic Domain)"/>
    <property type="match status" value="1"/>
</dbReference>
<evidence type="ECO:0000256" key="2">
    <source>
        <dbReference type="ARBA" id="ARBA00022670"/>
    </source>
</evidence>
<dbReference type="CDD" id="cd04275">
    <property type="entry name" value="ZnMc_pappalysin_like"/>
    <property type="match status" value="1"/>
</dbReference>
<comment type="similarity">
    <text evidence="1">Belongs to the peptidase M43B family.</text>
</comment>
<dbReference type="Pfam" id="PF05572">
    <property type="entry name" value="Peptidase_M43"/>
    <property type="match status" value="1"/>
</dbReference>
<dbReference type="SUPFAM" id="SSF55486">
    <property type="entry name" value="Metalloproteases ('zincins'), catalytic domain"/>
    <property type="match status" value="1"/>
</dbReference>
<dbReference type="OrthoDB" id="6278496at2"/>
<dbReference type="GO" id="GO:0008237">
    <property type="term" value="F:metallopeptidase activity"/>
    <property type="evidence" value="ECO:0007669"/>
    <property type="project" value="UniProtKB-KW"/>
</dbReference>
<feature type="domain" description="Peptidase M43 pregnancy-associated plasma-A" evidence="10">
    <location>
        <begin position="248"/>
        <end position="329"/>
    </location>
</feature>
<keyword evidence="7" id="KW-0482">Metalloprotease</keyword>
<dbReference type="InterPro" id="IPR024079">
    <property type="entry name" value="MetalloPept_cat_dom_sf"/>
</dbReference>
<keyword evidence="5" id="KW-0378">Hydrolase</keyword>
<dbReference type="InterPro" id="IPR008754">
    <property type="entry name" value="Peptidase_M43"/>
</dbReference>
<evidence type="ECO:0000256" key="9">
    <source>
        <dbReference type="SAM" id="MobiDB-lite"/>
    </source>
</evidence>
<evidence type="ECO:0000256" key="5">
    <source>
        <dbReference type="ARBA" id="ARBA00022801"/>
    </source>
</evidence>
<evidence type="ECO:0000256" key="7">
    <source>
        <dbReference type="ARBA" id="ARBA00023049"/>
    </source>
</evidence>
<keyword evidence="3" id="KW-0479">Metal-binding</keyword>
<keyword evidence="6" id="KW-0862">Zinc</keyword>
<dbReference type="GO" id="GO:0046872">
    <property type="term" value="F:metal ion binding"/>
    <property type="evidence" value="ECO:0007669"/>
    <property type="project" value="UniProtKB-KW"/>
</dbReference>
<evidence type="ECO:0000313" key="11">
    <source>
        <dbReference type="EMBL" id="SEF90490.1"/>
    </source>
</evidence>
<dbReference type="RefSeq" id="WP_103936701.1">
    <property type="nucleotide sequence ID" value="NZ_FNVO01000002.1"/>
</dbReference>
<evidence type="ECO:0000256" key="1">
    <source>
        <dbReference type="ARBA" id="ARBA00008721"/>
    </source>
</evidence>
<keyword evidence="4" id="KW-0732">Signal</keyword>
<name>A0A1H5VTC6_9ACTN</name>
<evidence type="ECO:0000256" key="8">
    <source>
        <dbReference type="ARBA" id="ARBA00023157"/>
    </source>
</evidence>
<dbReference type="AlphaFoldDB" id="A0A1H5VTC6"/>
<gene>
    <name evidence="11" type="ORF">SAMN04489712_102451</name>
</gene>
<proteinExistence type="inferred from homology"/>
<keyword evidence="2" id="KW-0645">Protease</keyword>
<keyword evidence="8" id="KW-1015">Disulfide bond</keyword>
<evidence type="ECO:0000259" key="10">
    <source>
        <dbReference type="Pfam" id="PF05572"/>
    </source>
</evidence>
<keyword evidence="12" id="KW-1185">Reference proteome</keyword>
<dbReference type="PANTHER" id="PTHR47466:SF1">
    <property type="entry name" value="METALLOPROTEASE MEP1 (AFU_ORTHOLOGUE AFUA_1G07730)-RELATED"/>
    <property type="match status" value="1"/>
</dbReference>
<dbReference type="EMBL" id="FNVO01000002">
    <property type="protein sequence ID" value="SEF90490.1"/>
    <property type="molecule type" value="Genomic_DNA"/>
</dbReference>
<evidence type="ECO:0000256" key="4">
    <source>
        <dbReference type="ARBA" id="ARBA00022729"/>
    </source>
</evidence>
<accession>A0A1H5VTC6</accession>
<dbReference type="Proteomes" id="UP000236723">
    <property type="component" value="Unassembled WGS sequence"/>
</dbReference>